<feature type="binding site" evidence="5">
    <location>
        <begin position="177"/>
        <end position="179"/>
    </location>
    <ligand>
        <name>substrate</name>
    </ligand>
</feature>
<dbReference type="CDD" id="cd16016">
    <property type="entry name" value="AP-SPAP"/>
    <property type="match status" value="1"/>
</dbReference>
<dbReference type="OrthoDB" id="9771966at2"/>
<proteinExistence type="predicted"/>
<dbReference type="InterPro" id="IPR002591">
    <property type="entry name" value="Phosphodiest/P_Trfase"/>
</dbReference>
<name>A0A0B6WZN5_9BACT</name>
<keyword evidence="1 4" id="KW-0597">Phosphoprotein</keyword>
<accession>A0A0B6WZN5</accession>
<dbReference type="STRING" id="454194.PYK22_02776"/>
<keyword evidence="7" id="KW-1185">Reference proteome</keyword>
<dbReference type="InterPro" id="IPR017850">
    <property type="entry name" value="Alkaline_phosphatase_core_sf"/>
</dbReference>
<dbReference type="GO" id="GO:0046872">
    <property type="term" value="F:metal ion binding"/>
    <property type="evidence" value="ECO:0007669"/>
    <property type="project" value="UniProtKB-KW"/>
</dbReference>
<dbReference type="EMBL" id="CBXV010000008">
    <property type="protein sequence ID" value="CDM66743.1"/>
    <property type="molecule type" value="Genomic_DNA"/>
</dbReference>
<dbReference type="PANTHER" id="PTHR10151">
    <property type="entry name" value="ECTONUCLEOTIDE PYROPHOSPHATASE/PHOSPHODIESTERASE"/>
    <property type="match status" value="1"/>
</dbReference>
<reference evidence="6 7" key="1">
    <citation type="submission" date="2013-12" db="EMBL/GenBank/DDBJ databases">
        <authorList>
            <person name="Stott M."/>
        </authorList>
    </citation>
    <scope>NUCLEOTIDE SEQUENCE [LARGE SCALE GENOMIC DNA]</scope>
    <source>
        <strain evidence="6 7">K22</strain>
    </source>
</reference>
<evidence type="ECO:0000256" key="1">
    <source>
        <dbReference type="ARBA" id="ARBA00022553"/>
    </source>
</evidence>
<dbReference type="Gene3D" id="3.30.1360.150">
    <property type="match status" value="1"/>
</dbReference>
<evidence type="ECO:0000313" key="6">
    <source>
        <dbReference type="EMBL" id="CDM66743.1"/>
    </source>
</evidence>
<evidence type="ECO:0000256" key="5">
    <source>
        <dbReference type="PIRSR" id="PIRSR031924-51"/>
    </source>
</evidence>
<gene>
    <name evidence="6" type="ORF">PYK22_02776</name>
</gene>
<dbReference type="SUPFAM" id="SSF53649">
    <property type="entry name" value="Alkaline phosphatase-like"/>
    <property type="match status" value="1"/>
</dbReference>
<feature type="binding site" evidence="5">
    <location>
        <position position="116"/>
    </location>
    <ligand>
        <name>substrate</name>
    </ligand>
</feature>
<dbReference type="Gene3D" id="3.40.720.10">
    <property type="entry name" value="Alkaline Phosphatase, subunit A"/>
    <property type="match status" value="1"/>
</dbReference>
<sequence length="579" mass="63944">MISTIRRRAASRCIASLLALLLFIVPTLELSAQRRLVSQAEGARPRLVLLIVVDQFRYDYLDRFGDLFSAGGIKRLLREGASWTNANYDHVPTETAPGHATLMTGTWPANTGIVGNSWFDRDEGKLVTSVSDESVKLLGGGESETASSPHRLLASTLGDELRLATQDRAKVIGISLKDRSAILPAGRHASAAYWFSTQTGNMVSSSYYLTQLPAWVVRFNQSRFADRYFGARWERLLPEAEYEKRAGADAPSWENIGRVKDTNTFPHNITGGAQKPGREFYEALEYSPFANELLEAFAEQAIINEGLGADDDTDLLSVSFSSNDYVGHRFGPYSHEEMDMVLRVDRQIEKLLNFVEAHVGLRRTIVVFTADHGVAPIPEHAATLNLPGGRVKRDAILNAIREAIRARYGREKEYVQHFTNGNVYFDLAALRRDGIARAEIERLAAEAVMTVPGVARCFTRTQLEMHGVSSSDPIARRVYNGFNSRRNGELVIVYEPFKFSSEFPAGTTHGTPYSYDTHVPLIIMGAGVRPGRYAQAATPADIAPTLATLLRVQPPSSATGRALVEALDSDALRARAELR</sequence>
<dbReference type="PIRSF" id="PIRSF031924">
    <property type="entry name" value="Pi-irrepressible_AP"/>
    <property type="match status" value="1"/>
</dbReference>
<protein>
    <submittedName>
        <fullName evidence="6">Arylsulfatase A family protein</fullName>
    </submittedName>
</protein>
<dbReference type="AlphaFoldDB" id="A0A0B6WZN5"/>
<dbReference type="RefSeq" id="WP_060635689.1">
    <property type="nucleotide sequence ID" value="NZ_CBXV010000008.1"/>
</dbReference>
<organism evidence="6 7">
    <name type="scientific">Pyrinomonas methylaliphatogenes</name>
    <dbReference type="NCBI Taxonomy" id="454194"/>
    <lineage>
        <taxon>Bacteria</taxon>
        <taxon>Pseudomonadati</taxon>
        <taxon>Acidobacteriota</taxon>
        <taxon>Blastocatellia</taxon>
        <taxon>Blastocatellales</taxon>
        <taxon>Pyrinomonadaceae</taxon>
        <taxon>Pyrinomonas</taxon>
    </lineage>
</organism>
<evidence type="ECO:0000256" key="2">
    <source>
        <dbReference type="ARBA" id="ARBA00022723"/>
    </source>
</evidence>
<keyword evidence="3" id="KW-0732">Signal</keyword>
<reference evidence="6 7" key="2">
    <citation type="submission" date="2015-01" db="EMBL/GenBank/DDBJ databases">
        <title>Complete genome sequence of Pyrinomonas methylaliphatogenes type strain K22T.</title>
        <authorList>
            <person name="Lee K.C.Y."/>
            <person name="Power J.F."/>
            <person name="Dunfield P.F."/>
            <person name="Morgan X.C."/>
            <person name="Huttenhower C."/>
            <person name="Stott M.B."/>
        </authorList>
    </citation>
    <scope>NUCLEOTIDE SEQUENCE [LARGE SCALE GENOMIC DNA]</scope>
    <source>
        <strain evidence="6 7">K22</strain>
    </source>
</reference>
<feature type="active site" description="Phosphothreonine intermediate" evidence="4">
    <location>
        <position position="95"/>
    </location>
</feature>
<evidence type="ECO:0000256" key="4">
    <source>
        <dbReference type="PIRSR" id="PIRSR031924-50"/>
    </source>
</evidence>
<evidence type="ECO:0000313" key="7">
    <source>
        <dbReference type="Proteomes" id="UP000031518"/>
    </source>
</evidence>
<dbReference type="Proteomes" id="UP000031518">
    <property type="component" value="Unassembled WGS sequence"/>
</dbReference>
<keyword evidence="2" id="KW-0479">Metal-binding</keyword>
<dbReference type="Pfam" id="PF01663">
    <property type="entry name" value="Phosphodiest"/>
    <property type="match status" value="1"/>
</dbReference>
<evidence type="ECO:0000256" key="3">
    <source>
        <dbReference type="ARBA" id="ARBA00022729"/>
    </source>
</evidence>
<dbReference type="GO" id="GO:0004035">
    <property type="term" value="F:alkaline phosphatase activity"/>
    <property type="evidence" value="ECO:0007669"/>
    <property type="project" value="InterPro"/>
</dbReference>
<dbReference type="PANTHER" id="PTHR10151:SF120">
    <property type="entry name" value="BIS(5'-ADENOSYL)-TRIPHOSPHATASE"/>
    <property type="match status" value="1"/>
</dbReference>
<dbReference type="InterPro" id="IPR026263">
    <property type="entry name" value="Alkaline_phosphatase_prok"/>
</dbReference>